<dbReference type="PANTHER" id="PTHR45813:SF2">
    <property type="entry name" value="ADHESION G-PROTEIN COUPLED RECEPTOR F3"/>
    <property type="match status" value="1"/>
</dbReference>
<dbReference type="FunFam" id="1.20.1070.10:FF:000058">
    <property type="entry name" value="Adhesion G protein-coupled receptor F5"/>
    <property type="match status" value="1"/>
</dbReference>
<proteinExistence type="inferred from homology"/>
<reference evidence="10 11" key="1">
    <citation type="submission" date="2018-03" db="EMBL/GenBank/DDBJ databases">
        <title>Finding Nemo's genes: A chromosome-scale reference assembly of the genome of the orange clownfish Amphiprion percula.</title>
        <authorList>
            <person name="Lehmann R."/>
        </authorList>
    </citation>
    <scope>NUCLEOTIDE SEQUENCE</scope>
</reference>
<keyword evidence="4 8" id="KW-1133">Transmembrane helix</keyword>
<dbReference type="SUPFAM" id="SSF81321">
    <property type="entry name" value="Family A G protein-coupled receptor-like"/>
    <property type="match status" value="1"/>
</dbReference>
<dbReference type="OMA" id="MVENIAM"/>
<evidence type="ECO:0000256" key="4">
    <source>
        <dbReference type="ARBA" id="ARBA00022989"/>
    </source>
</evidence>
<dbReference type="Gene3D" id="2.60.220.50">
    <property type="match status" value="1"/>
</dbReference>
<keyword evidence="6" id="KW-1015">Disulfide bond</keyword>
<dbReference type="Gene3D" id="1.20.1070.10">
    <property type="entry name" value="Rhodopsin 7-helix transmembrane proteins"/>
    <property type="match status" value="1"/>
</dbReference>
<feature type="transmembrane region" description="Helical" evidence="8">
    <location>
        <begin position="386"/>
        <end position="405"/>
    </location>
</feature>
<reference evidence="10" key="3">
    <citation type="submission" date="2025-09" db="UniProtKB">
        <authorList>
            <consortium name="Ensembl"/>
        </authorList>
    </citation>
    <scope>IDENTIFICATION</scope>
</reference>
<feature type="transmembrane region" description="Helical" evidence="8">
    <location>
        <begin position="505"/>
        <end position="531"/>
    </location>
</feature>
<name>A0A3P8SV29_AMPPE</name>
<dbReference type="InterPro" id="IPR000832">
    <property type="entry name" value="GPCR_2_secretin-like"/>
</dbReference>
<dbReference type="PRINTS" id="PR00249">
    <property type="entry name" value="GPCRSECRETIN"/>
</dbReference>
<dbReference type="Pfam" id="PF00002">
    <property type="entry name" value="7tm_2"/>
    <property type="match status" value="1"/>
</dbReference>
<dbReference type="Proteomes" id="UP000265080">
    <property type="component" value="Chromosome 18"/>
</dbReference>
<reference evidence="10" key="2">
    <citation type="submission" date="2025-08" db="UniProtKB">
        <authorList>
            <consortium name="Ensembl"/>
        </authorList>
    </citation>
    <scope>IDENTIFICATION</scope>
</reference>
<dbReference type="GO" id="GO:0016020">
    <property type="term" value="C:membrane"/>
    <property type="evidence" value="ECO:0007669"/>
    <property type="project" value="UniProtKB-SubCell"/>
</dbReference>
<sequence>MTCSPPLKPAELQCIFKNRCNQTRSGKITINFINVGEKFCEAEGDWYDTKADFTAELKCKHSAGVRLRHCSEDGEWEKEDSRCVITELYSALQQATIVDIGLGFEDQNVADVLSSFENATNNTENINTFTNVNTSVHVLSTLDDKLESLNNESSTDYLLESSSNLLERSLNKSWMSPPPDISLTLAETYLSSLERLIKIANITGDNRKPNIEVDTCSDEEECKNSVFNVNVSLKHRGGGIVKTTGFKQLESYLPYDGEKKLNSIIVSTTTNGSTDEVEITIDFPLRAPRPRHVELECVAWNTTNRRWSSDGCKWARVANERRCTCTHLSSFAILLSKHPIKVPGATEMTCVGLSVSIISLTLSLLIELIVWGDVVKTSTLHLRHTAHVNISVCLLVGNCCFLASVEPRDLSRVWCKTLTVLKHFCYLSMFFWMLCLSTTLLHQTLYLFHQVSRTKYLRFSMIVGYVCPLLIVFVTFLTNNSGGESSYYRTETCWLVYIGLMKGSIFTFVIPVGIIVFVNIFSMLVVIMKLLYHQENIDKSREKEKTAAKTVLRTVVFLTPVFGVTWIFGLAVLIVDLTSGTIAFIVNYVFIFMNAFQGLFILLTTCLGDRTTRDALLKRFKKKAVASTSNSIVKSASNVK</sequence>
<comment type="subcellular location">
    <subcellularLocation>
        <location evidence="1">Membrane</location>
        <topology evidence="1">Multi-pass membrane protein</topology>
    </subcellularLocation>
</comment>
<keyword evidence="7" id="KW-0325">Glycoprotein</keyword>
<evidence type="ECO:0000259" key="9">
    <source>
        <dbReference type="PROSITE" id="PS50261"/>
    </source>
</evidence>
<evidence type="ECO:0000313" key="10">
    <source>
        <dbReference type="Ensembl" id="ENSAPEP00000015551.1"/>
    </source>
</evidence>
<evidence type="ECO:0000256" key="6">
    <source>
        <dbReference type="ARBA" id="ARBA00023157"/>
    </source>
</evidence>
<protein>
    <recommendedName>
        <fullName evidence="9">G-protein coupled receptors family 2 profile 2 domain-containing protein</fullName>
    </recommendedName>
</protein>
<dbReference type="InterPro" id="IPR051587">
    <property type="entry name" value="Adhesion_GPCR"/>
</dbReference>
<dbReference type="GO" id="GO:0007189">
    <property type="term" value="P:adenylate cyclase-activating G protein-coupled receptor signaling pathway"/>
    <property type="evidence" value="ECO:0007669"/>
    <property type="project" value="TreeGrafter"/>
</dbReference>
<keyword evidence="3 8" id="KW-0812">Transmembrane</keyword>
<keyword evidence="11" id="KW-1185">Reference proteome</keyword>
<feature type="transmembrane region" description="Helical" evidence="8">
    <location>
        <begin position="351"/>
        <end position="374"/>
    </location>
</feature>
<accession>A0A3P8SV29</accession>
<feature type="transmembrane region" description="Helical" evidence="8">
    <location>
        <begin position="459"/>
        <end position="478"/>
    </location>
</feature>
<feature type="domain" description="G-protein coupled receptors family 2 profile 2" evidence="9">
    <location>
        <begin position="345"/>
        <end position="609"/>
    </location>
</feature>
<evidence type="ECO:0000256" key="1">
    <source>
        <dbReference type="ARBA" id="ARBA00004141"/>
    </source>
</evidence>
<dbReference type="InterPro" id="IPR046338">
    <property type="entry name" value="GAIN_dom_sf"/>
</dbReference>
<dbReference type="PROSITE" id="PS50261">
    <property type="entry name" value="G_PROTEIN_RECEP_F2_4"/>
    <property type="match status" value="1"/>
</dbReference>
<evidence type="ECO:0000256" key="8">
    <source>
        <dbReference type="SAM" id="Phobius"/>
    </source>
</evidence>
<dbReference type="InterPro" id="IPR017981">
    <property type="entry name" value="GPCR_2-like_7TM"/>
</dbReference>
<evidence type="ECO:0000256" key="3">
    <source>
        <dbReference type="ARBA" id="ARBA00022692"/>
    </source>
</evidence>
<dbReference type="AlphaFoldDB" id="A0A3P8SV29"/>
<dbReference type="SMART" id="SM00303">
    <property type="entry name" value="GPS"/>
    <property type="match status" value="1"/>
</dbReference>
<feature type="transmembrane region" description="Helical" evidence="8">
    <location>
        <begin position="551"/>
        <end position="575"/>
    </location>
</feature>
<dbReference type="Ensembl" id="ENSAPET00000015957.1">
    <property type="protein sequence ID" value="ENSAPEP00000015551.1"/>
    <property type="gene ID" value="ENSAPEG00000011075.1"/>
</dbReference>
<feature type="transmembrane region" description="Helical" evidence="8">
    <location>
        <begin position="581"/>
        <end position="603"/>
    </location>
</feature>
<evidence type="ECO:0000256" key="2">
    <source>
        <dbReference type="ARBA" id="ARBA00007343"/>
    </source>
</evidence>
<organism evidence="10 11">
    <name type="scientific">Amphiprion percula</name>
    <name type="common">Orange clownfish</name>
    <name type="synonym">Lutjanus percula</name>
    <dbReference type="NCBI Taxonomy" id="161767"/>
    <lineage>
        <taxon>Eukaryota</taxon>
        <taxon>Metazoa</taxon>
        <taxon>Chordata</taxon>
        <taxon>Craniata</taxon>
        <taxon>Vertebrata</taxon>
        <taxon>Euteleostomi</taxon>
        <taxon>Actinopterygii</taxon>
        <taxon>Neopterygii</taxon>
        <taxon>Teleostei</taxon>
        <taxon>Neoteleostei</taxon>
        <taxon>Acanthomorphata</taxon>
        <taxon>Ovalentaria</taxon>
        <taxon>Pomacentridae</taxon>
        <taxon>Amphiprion</taxon>
    </lineage>
</organism>
<dbReference type="GeneTree" id="ENSGT00940000154603"/>
<keyword evidence="5 8" id="KW-0472">Membrane</keyword>
<dbReference type="Pfam" id="PF01825">
    <property type="entry name" value="GPS"/>
    <property type="match status" value="1"/>
</dbReference>
<dbReference type="GO" id="GO:0004930">
    <property type="term" value="F:G protein-coupled receptor activity"/>
    <property type="evidence" value="ECO:0007669"/>
    <property type="project" value="InterPro"/>
</dbReference>
<dbReference type="GO" id="GO:0007166">
    <property type="term" value="P:cell surface receptor signaling pathway"/>
    <property type="evidence" value="ECO:0007669"/>
    <property type="project" value="InterPro"/>
</dbReference>
<dbReference type="InterPro" id="IPR000203">
    <property type="entry name" value="GPS"/>
</dbReference>
<feature type="transmembrane region" description="Helical" evidence="8">
    <location>
        <begin position="425"/>
        <end position="447"/>
    </location>
</feature>
<comment type="similarity">
    <text evidence="2">Belongs to the G-protein coupled receptor 2 family. Adhesion G-protein coupled receptor (ADGR) subfamily.</text>
</comment>
<evidence type="ECO:0000256" key="7">
    <source>
        <dbReference type="ARBA" id="ARBA00023180"/>
    </source>
</evidence>
<dbReference type="PANTHER" id="PTHR45813">
    <property type="entry name" value="IG-LIKE DOMAIN-CONTAINING PROTEIN"/>
    <property type="match status" value="1"/>
</dbReference>
<evidence type="ECO:0000256" key="5">
    <source>
        <dbReference type="ARBA" id="ARBA00023136"/>
    </source>
</evidence>
<evidence type="ECO:0000313" key="11">
    <source>
        <dbReference type="Proteomes" id="UP000265080"/>
    </source>
</evidence>